<dbReference type="Proteomes" id="UP000269097">
    <property type="component" value="Chromosome"/>
</dbReference>
<keyword evidence="2 3" id="KW-0472">Membrane</keyword>
<feature type="transmembrane region" description="Helical" evidence="3">
    <location>
        <begin position="405"/>
        <end position="431"/>
    </location>
</feature>
<evidence type="ECO:0000313" key="5">
    <source>
        <dbReference type="Proteomes" id="UP000269097"/>
    </source>
</evidence>
<feature type="transmembrane region" description="Helical" evidence="3">
    <location>
        <begin position="378"/>
        <end position="399"/>
    </location>
</feature>
<proteinExistence type="inferred from homology"/>
<dbReference type="InterPro" id="IPR050768">
    <property type="entry name" value="UPF0353/GerABKA_families"/>
</dbReference>
<dbReference type="GO" id="GO:0016020">
    <property type="term" value="C:membrane"/>
    <property type="evidence" value="ECO:0007669"/>
    <property type="project" value="InterPro"/>
</dbReference>
<keyword evidence="3" id="KW-1133">Transmembrane helix</keyword>
<reference evidence="4 5" key="1">
    <citation type="submission" date="2018-10" db="EMBL/GenBank/DDBJ databases">
        <title>Genome Sequence of Cohnella sp.</title>
        <authorList>
            <person name="Srinivasan S."/>
            <person name="Kim M.K."/>
        </authorList>
    </citation>
    <scope>NUCLEOTIDE SEQUENCE [LARGE SCALE GENOMIC DNA]</scope>
    <source>
        <strain evidence="4 5">18JY8-7</strain>
    </source>
</reference>
<evidence type="ECO:0000256" key="1">
    <source>
        <dbReference type="ARBA" id="ARBA00005278"/>
    </source>
</evidence>
<dbReference type="PANTHER" id="PTHR22550:SF5">
    <property type="entry name" value="LEUCINE ZIPPER PROTEIN 4"/>
    <property type="match status" value="1"/>
</dbReference>
<gene>
    <name evidence="4" type="ORF">EAV92_06775</name>
</gene>
<name>A0A3G3JWR0_9BACL</name>
<keyword evidence="3" id="KW-0812">Transmembrane</keyword>
<evidence type="ECO:0000256" key="3">
    <source>
        <dbReference type="SAM" id="Phobius"/>
    </source>
</evidence>
<dbReference type="InterPro" id="IPR004995">
    <property type="entry name" value="Spore_Ger"/>
</dbReference>
<dbReference type="AlphaFoldDB" id="A0A3G3JWR0"/>
<keyword evidence="5" id="KW-1185">Reference proteome</keyword>
<dbReference type="PIRSF" id="PIRSF005690">
    <property type="entry name" value="GerBA"/>
    <property type="match status" value="1"/>
</dbReference>
<feature type="transmembrane region" description="Helical" evidence="3">
    <location>
        <begin position="286"/>
        <end position="305"/>
    </location>
</feature>
<dbReference type="KEGG" id="coh:EAV92_06775"/>
<feature type="transmembrane region" description="Helical" evidence="3">
    <location>
        <begin position="353"/>
        <end position="371"/>
    </location>
</feature>
<dbReference type="PANTHER" id="PTHR22550">
    <property type="entry name" value="SPORE GERMINATION PROTEIN"/>
    <property type="match status" value="1"/>
</dbReference>
<sequence length="453" mass="50155">MNRTNRLADALKEAFGHSEDYQCVPVKLGHAAGWLCYLSSMTDSAFMTEHVMLPLVRYGRREEGQTTFDRMEDLKMTCFAALSPRWDNDRVKAVEDLSQGCAVLILGDDERGLILDVKKLSARGIEEPTTQTVVKGPKEGFTESAQTNISLIRRRLLDKQLRTEKFTLGSRSRTPVYVVYLNGEADETVLRRLREELQHVKTEAMFDSGSLERHLQPKGLALFPTLYSSERPDAVCGSLCRGKIAIIVNGSPFVLIVPALMNDFFKSPEDQYQWFAFGVFTRALRYLSFFISLMLPSLYVAAINFQQELIPTTLLVSIAAQRESIPFPAAIEVLLLEGTFEILREAGTRMPRVVGQAISIVGALVLGEAAVQAGIVSNILVIVVALTAISSFVSPVYSFSTNVRLLRFALIIMASLFGVFGVILGAAFLMIHLTRLHSFGVPYVRTLGEGDGS</sequence>
<protein>
    <submittedName>
        <fullName evidence="4">Spore germination protein</fullName>
    </submittedName>
</protein>
<dbReference type="GO" id="GO:0009847">
    <property type="term" value="P:spore germination"/>
    <property type="evidence" value="ECO:0007669"/>
    <property type="project" value="InterPro"/>
</dbReference>
<organism evidence="4 5">
    <name type="scientific">Cohnella candidum</name>
    <dbReference type="NCBI Taxonomy" id="2674991"/>
    <lineage>
        <taxon>Bacteria</taxon>
        <taxon>Bacillati</taxon>
        <taxon>Bacillota</taxon>
        <taxon>Bacilli</taxon>
        <taxon>Bacillales</taxon>
        <taxon>Paenibacillaceae</taxon>
        <taxon>Cohnella</taxon>
    </lineage>
</organism>
<comment type="similarity">
    <text evidence="1">Belongs to the GerABKA family.</text>
</comment>
<dbReference type="RefSeq" id="WP_123040357.1">
    <property type="nucleotide sequence ID" value="NZ_CP033433.1"/>
</dbReference>
<accession>A0A3G3JWR0</accession>
<dbReference type="Pfam" id="PF03323">
    <property type="entry name" value="GerA"/>
    <property type="match status" value="1"/>
</dbReference>
<evidence type="ECO:0000256" key="2">
    <source>
        <dbReference type="ARBA" id="ARBA00023136"/>
    </source>
</evidence>
<feature type="transmembrane region" description="Helical" evidence="3">
    <location>
        <begin position="244"/>
        <end position="265"/>
    </location>
</feature>
<evidence type="ECO:0000313" key="4">
    <source>
        <dbReference type="EMBL" id="AYQ72297.1"/>
    </source>
</evidence>
<dbReference type="EMBL" id="CP033433">
    <property type="protein sequence ID" value="AYQ72297.1"/>
    <property type="molecule type" value="Genomic_DNA"/>
</dbReference>